<name>A0A2S4UNP0_9BASI</name>
<dbReference type="EMBL" id="PKSL01000218">
    <property type="protein sequence ID" value="POV98734.1"/>
    <property type="molecule type" value="Genomic_DNA"/>
</dbReference>
<keyword evidence="3" id="KW-1185">Reference proteome</keyword>
<feature type="compositionally biased region" description="Low complexity" evidence="1">
    <location>
        <begin position="151"/>
        <end position="164"/>
    </location>
</feature>
<feature type="region of interest" description="Disordered" evidence="1">
    <location>
        <begin position="122"/>
        <end position="165"/>
    </location>
</feature>
<evidence type="ECO:0000256" key="1">
    <source>
        <dbReference type="SAM" id="MobiDB-lite"/>
    </source>
</evidence>
<dbReference type="Proteomes" id="UP000239156">
    <property type="component" value="Unassembled WGS sequence"/>
</dbReference>
<feature type="non-terminal residue" evidence="2">
    <location>
        <position position="1"/>
    </location>
</feature>
<protein>
    <submittedName>
        <fullName evidence="2">Uncharacterized protein</fullName>
    </submittedName>
</protein>
<comment type="caution">
    <text evidence="2">The sequence shown here is derived from an EMBL/GenBank/DDBJ whole genome shotgun (WGS) entry which is preliminary data.</text>
</comment>
<gene>
    <name evidence="2" type="ORF">PSTT_14230</name>
</gene>
<proteinExistence type="predicted"/>
<evidence type="ECO:0000313" key="2">
    <source>
        <dbReference type="EMBL" id="POV98734.1"/>
    </source>
</evidence>
<organism evidence="2 3">
    <name type="scientific">Puccinia striiformis</name>
    <dbReference type="NCBI Taxonomy" id="27350"/>
    <lineage>
        <taxon>Eukaryota</taxon>
        <taxon>Fungi</taxon>
        <taxon>Dikarya</taxon>
        <taxon>Basidiomycota</taxon>
        <taxon>Pucciniomycotina</taxon>
        <taxon>Pucciniomycetes</taxon>
        <taxon>Pucciniales</taxon>
        <taxon>Pucciniaceae</taxon>
        <taxon>Puccinia</taxon>
    </lineage>
</organism>
<reference evidence="2" key="1">
    <citation type="submission" date="2017-12" db="EMBL/GenBank/DDBJ databases">
        <title>Gene loss provides genomic basis for host adaptation in cereal stripe rust fungi.</title>
        <authorList>
            <person name="Xia C."/>
        </authorList>
    </citation>
    <scope>NUCLEOTIDE SEQUENCE [LARGE SCALE GENOMIC DNA]</scope>
    <source>
        <strain evidence="2">93-210</strain>
    </source>
</reference>
<evidence type="ECO:0000313" key="3">
    <source>
        <dbReference type="Proteomes" id="UP000239156"/>
    </source>
</evidence>
<sequence length="297" mass="32308">LTIMPTRSVKNLACSTPNSTVPSIVVDDTPNTTIDDDSRETTPEAGDDDDDDTEELPVVIMNAHCGKSMKILVGFKIYVGTKNKKKTQTYLPINSSKNYPVILKLKTVFWWCSVPNVTEWDKSAKSQEAASKKRKASLGGNSGGGDDGEGDSNNNFDGNGSESEINMDGWRVQSTCCMIGSTRFTKILPTLRVHPSDLGRSRCKHGLLIWCMAHKDGVDELAPPRSHSGGGDMVEMITHCLGVIEGSSGTAIKHNKEVEEAVHPLNNLTLPASLDFLGLPERDTVLEVLASNRFPKH</sequence>
<feature type="region of interest" description="Disordered" evidence="1">
    <location>
        <begin position="20"/>
        <end position="53"/>
    </location>
</feature>
<dbReference type="VEuPathDB" id="FungiDB:PSHT_11647"/>
<dbReference type="AlphaFoldDB" id="A0A2S4UNP0"/>
<dbReference type="VEuPathDB" id="FungiDB:PSTT_14230"/>
<accession>A0A2S4UNP0</accession>